<dbReference type="Pfam" id="PF00561">
    <property type="entry name" value="Abhydrolase_1"/>
    <property type="match status" value="1"/>
</dbReference>
<dbReference type="InterPro" id="IPR029058">
    <property type="entry name" value="AB_hydrolase_fold"/>
</dbReference>
<dbReference type="SUPFAM" id="SSF53474">
    <property type="entry name" value="alpha/beta-Hydrolases"/>
    <property type="match status" value="1"/>
</dbReference>
<feature type="domain" description="AB hydrolase-1" evidence="3">
    <location>
        <begin position="68"/>
        <end position="303"/>
    </location>
</feature>
<dbReference type="InterPro" id="IPR050960">
    <property type="entry name" value="AB_hydrolase_4_sf"/>
</dbReference>
<dbReference type="PANTHER" id="PTHR10794:SF94">
    <property type="entry name" value="ESTERASE YHET-RELATED"/>
    <property type="match status" value="1"/>
</dbReference>
<dbReference type="RefSeq" id="WP_231901895.1">
    <property type="nucleotide sequence ID" value="NZ_AP017372.2"/>
</dbReference>
<dbReference type="Gene3D" id="3.40.50.1820">
    <property type="entry name" value="alpha/beta hydrolase"/>
    <property type="match status" value="1"/>
</dbReference>
<name>A0A0X8X9P3_HALHR</name>
<evidence type="ECO:0000313" key="5">
    <source>
        <dbReference type="Proteomes" id="UP000218890"/>
    </source>
</evidence>
<proteinExistence type="inferred from homology"/>
<feature type="active site" description="Charge relay system" evidence="2">
    <location>
        <position position="144"/>
    </location>
</feature>
<dbReference type="PANTHER" id="PTHR10794">
    <property type="entry name" value="ABHYDROLASE DOMAIN-CONTAINING PROTEIN"/>
    <property type="match status" value="1"/>
</dbReference>
<comment type="similarity">
    <text evidence="1">Belongs to the AB hydrolase superfamily. AB hydrolase 4 family.</text>
</comment>
<dbReference type="KEGG" id="hhk:HH1059_13610"/>
<evidence type="ECO:0000259" key="3">
    <source>
        <dbReference type="Pfam" id="PF00561"/>
    </source>
</evidence>
<keyword evidence="4" id="KW-0378">Hydrolase</keyword>
<dbReference type="Proteomes" id="UP000218890">
    <property type="component" value="Chromosome"/>
</dbReference>
<dbReference type="GO" id="GO:0034338">
    <property type="term" value="F:short-chain carboxylesterase activity"/>
    <property type="evidence" value="ECO:0007669"/>
    <property type="project" value="TreeGrafter"/>
</dbReference>
<keyword evidence="5" id="KW-1185">Reference proteome</keyword>
<feature type="active site" description="Charge relay system" evidence="2">
    <location>
        <position position="269"/>
    </location>
</feature>
<dbReference type="InterPro" id="IPR012020">
    <property type="entry name" value="ABHD4"/>
</dbReference>
<dbReference type="NCBIfam" id="NF008218">
    <property type="entry name" value="PRK10985.1"/>
    <property type="match status" value="1"/>
</dbReference>
<evidence type="ECO:0000256" key="1">
    <source>
        <dbReference type="ARBA" id="ARBA00010884"/>
    </source>
</evidence>
<feature type="active site" description="Charge relay system" evidence="2">
    <location>
        <position position="297"/>
    </location>
</feature>
<organism evidence="4 5">
    <name type="scientific">Halorhodospira halochloris</name>
    <name type="common">Ectothiorhodospira halochloris</name>
    <dbReference type="NCBI Taxonomy" id="1052"/>
    <lineage>
        <taxon>Bacteria</taxon>
        <taxon>Pseudomonadati</taxon>
        <taxon>Pseudomonadota</taxon>
        <taxon>Gammaproteobacteria</taxon>
        <taxon>Chromatiales</taxon>
        <taxon>Ectothiorhodospiraceae</taxon>
        <taxon>Halorhodospira</taxon>
    </lineage>
</organism>
<dbReference type="InterPro" id="IPR000073">
    <property type="entry name" value="AB_hydrolase_1"/>
</dbReference>
<gene>
    <name evidence="4" type="ORF">HH1059_13610</name>
</gene>
<evidence type="ECO:0000256" key="2">
    <source>
        <dbReference type="PIRSR" id="PIRSR005211-1"/>
    </source>
</evidence>
<dbReference type="AlphaFoldDB" id="A0A0X8X9P3"/>
<accession>A0A0X8X9P3</accession>
<dbReference type="GO" id="GO:0047372">
    <property type="term" value="F:monoacylglycerol lipase activity"/>
    <property type="evidence" value="ECO:0007669"/>
    <property type="project" value="TreeGrafter"/>
</dbReference>
<reference evidence="4" key="1">
    <citation type="submission" date="2016-02" db="EMBL/GenBank/DDBJ databases">
        <title>Halorhodospira halochloris DSM-1059 complete genome, version 2.</title>
        <authorList>
            <person name="Tsukatani Y."/>
        </authorList>
    </citation>
    <scope>NUCLEOTIDE SEQUENCE</scope>
    <source>
        <strain evidence="4">DSM 1059</strain>
    </source>
</reference>
<dbReference type="PIRSF" id="PIRSF005211">
    <property type="entry name" value="Ab_hydro_YheT"/>
    <property type="match status" value="1"/>
</dbReference>
<dbReference type="EMBL" id="AP017372">
    <property type="protein sequence ID" value="BAU58071.2"/>
    <property type="molecule type" value="Genomic_DNA"/>
</dbReference>
<evidence type="ECO:0000313" key="4">
    <source>
        <dbReference type="EMBL" id="BAU58071.2"/>
    </source>
</evidence>
<protein>
    <submittedName>
        <fullName evidence="4">Hydrolase</fullName>
    </submittedName>
</protein>
<sequence>MTHKVYNNMTRGSFSPAWWLPGCHSQTMFPAVFRRAPQVKLIPEKLELPDGDFLDLMWGPPGKGLALIGHGLGGNERSGYVRGLIAALAERGIGSVVMIARGAGDTPNRSQRSYHAAAWDDLDAVIDTLHRRYPQQPLAACGFSLSGSILLNWLGQRPDKKLSQAVAVSVPFDLQMCAYALEQGIGVIYQQYLLRRLKPLAERKFKHSPQAPVTTQQIRNIRRLREFDDLITAPINGFADSTDYYRRASCRQRLKRIEQPTAIIHALDDPFVPEKAVPTEDELGPGISLELTQKGGHVGFVKGAMPGYHSYWLDQRIADWIEYRVLQCVSSKTSP</sequence>